<evidence type="ECO:0000313" key="4">
    <source>
        <dbReference type="Proteomes" id="UP001596157"/>
    </source>
</evidence>
<sequence>MTEPLIEQSGLQVDDLVRQVRCPRPTIFRLLSGDALPGWPVVLAVLGLVGATDEQRTQALTLWEIADVPTSAVSFAKALPVAYRRFRLDEMEADVERTLDTAVIPGMLQTRPYTEALALRNHIRDNPEEWNKAAPAERHERQALRSREDRPLRLVSLIDESALRRVVGGSAVMVEQLDRLLAAGRDHATTVRVIPFSAGPYPASAGSMTLFYYDGERSAGSGNSVEWRKSSRSASQDQCVEVSVAPGETRVRDTKARDRGALRFDAAAFRAFLTRL</sequence>
<dbReference type="Proteomes" id="UP001596157">
    <property type="component" value="Unassembled WGS sequence"/>
</dbReference>
<evidence type="ECO:0000313" key="3">
    <source>
        <dbReference type="EMBL" id="MFC5287641.1"/>
    </source>
</evidence>
<dbReference type="EMBL" id="JBHSKF010000004">
    <property type="protein sequence ID" value="MFC5287641.1"/>
    <property type="molecule type" value="Genomic_DNA"/>
</dbReference>
<comment type="caution">
    <text evidence="3">The sequence shown here is derived from an EMBL/GenBank/DDBJ whole genome shotgun (WGS) entry which is preliminary data.</text>
</comment>
<dbReference type="Pfam" id="PF04149">
    <property type="entry name" value="DUF397"/>
    <property type="match status" value="1"/>
</dbReference>
<feature type="domain" description="DUF5753" evidence="2">
    <location>
        <begin position="85"/>
        <end position="217"/>
    </location>
</feature>
<evidence type="ECO:0000259" key="1">
    <source>
        <dbReference type="Pfam" id="PF04149"/>
    </source>
</evidence>
<keyword evidence="4" id="KW-1185">Reference proteome</keyword>
<evidence type="ECO:0000259" key="2">
    <source>
        <dbReference type="Pfam" id="PF19054"/>
    </source>
</evidence>
<dbReference type="RefSeq" id="WP_378246808.1">
    <property type="nucleotide sequence ID" value="NZ_JBHSKF010000004.1"/>
</dbReference>
<feature type="domain" description="DUF397" evidence="1">
    <location>
        <begin position="226"/>
        <end position="275"/>
    </location>
</feature>
<gene>
    <name evidence="3" type="ORF">ACFPM7_11325</name>
</gene>
<accession>A0ABW0ENC4</accession>
<reference evidence="4" key="1">
    <citation type="journal article" date="2019" name="Int. J. Syst. Evol. Microbiol.">
        <title>The Global Catalogue of Microorganisms (GCM) 10K type strain sequencing project: providing services to taxonomists for standard genome sequencing and annotation.</title>
        <authorList>
            <consortium name="The Broad Institute Genomics Platform"/>
            <consortium name="The Broad Institute Genome Sequencing Center for Infectious Disease"/>
            <person name="Wu L."/>
            <person name="Ma J."/>
        </authorList>
    </citation>
    <scope>NUCLEOTIDE SEQUENCE [LARGE SCALE GENOMIC DNA]</scope>
    <source>
        <strain evidence="4">CCUG 59778</strain>
    </source>
</reference>
<proteinExistence type="predicted"/>
<protein>
    <submittedName>
        <fullName evidence="3">DUF397 domain-containing protein</fullName>
    </submittedName>
</protein>
<dbReference type="InterPro" id="IPR043917">
    <property type="entry name" value="DUF5753"/>
</dbReference>
<name>A0ABW0ENC4_9PSEU</name>
<dbReference type="Pfam" id="PF19054">
    <property type="entry name" value="DUF5753"/>
    <property type="match status" value="1"/>
</dbReference>
<organism evidence="3 4">
    <name type="scientific">Actinokineospora guangxiensis</name>
    <dbReference type="NCBI Taxonomy" id="1490288"/>
    <lineage>
        <taxon>Bacteria</taxon>
        <taxon>Bacillati</taxon>
        <taxon>Actinomycetota</taxon>
        <taxon>Actinomycetes</taxon>
        <taxon>Pseudonocardiales</taxon>
        <taxon>Pseudonocardiaceae</taxon>
        <taxon>Actinokineospora</taxon>
    </lineage>
</organism>
<dbReference type="InterPro" id="IPR007278">
    <property type="entry name" value="DUF397"/>
</dbReference>